<dbReference type="STRING" id="1230338.MOMA_07906"/>
<evidence type="ECO:0000256" key="7">
    <source>
        <dbReference type="ARBA" id="ARBA00023136"/>
    </source>
</evidence>
<keyword evidence="6 9" id="KW-1133">Transmembrane helix</keyword>
<feature type="transmembrane region" description="Helical" evidence="9">
    <location>
        <begin position="192"/>
        <end position="210"/>
    </location>
</feature>
<name>L2F5Y1_9GAMM</name>
<evidence type="ECO:0000313" key="11">
    <source>
        <dbReference type="EMBL" id="ELA08469.1"/>
    </source>
</evidence>
<feature type="transmembrane region" description="Helical" evidence="9">
    <location>
        <begin position="230"/>
        <end position="252"/>
    </location>
</feature>
<evidence type="ECO:0000256" key="2">
    <source>
        <dbReference type="ARBA" id="ARBA00022448"/>
    </source>
</evidence>
<organism evidence="11 12">
    <name type="scientific">Moraxella macacae 0408225</name>
    <dbReference type="NCBI Taxonomy" id="1230338"/>
    <lineage>
        <taxon>Bacteria</taxon>
        <taxon>Pseudomonadati</taxon>
        <taxon>Pseudomonadota</taxon>
        <taxon>Gammaproteobacteria</taxon>
        <taxon>Moraxellales</taxon>
        <taxon>Moraxellaceae</taxon>
        <taxon>Moraxella</taxon>
    </lineage>
</organism>
<feature type="transmembrane region" description="Helical" evidence="9">
    <location>
        <begin position="311"/>
        <end position="338"/>
    </location>
</feature>
<dbReference type="InterPro" id="IPR052180">
    <property type="entry name" value="NhaC_Na-H+_Antiporter"/>
</dbReference>
<dbReference type="OrthoDB" id="9762978at2"/>
<dbReference type="RefSeq" id="WP_009502027.1">
    <property type="nucleotide sequence ID" value="NZ_ANIN01000002.1"/>
</dbReference>
<evidence type="ECO:0000256" key="9">
    <source>
        <dbReference type="SAM" id="Phobius"/>
    </source>
</evidence>
<sequence>MNQVLLNLSTQEAVVIAVVIVALMGIMMIGFGFTPHLALIVVLCVLFAFGKFKGLDFNLLQKHMANGVMGGIGAVYLFFFIGLLVVALMSAGTIPTLMYYGFEIISPNLFYLSAFVLTSIIGIALGSSLTTCATIGVAFIGMTSAFGADPAIVAGAVVSGAFFGDKMSPLSDTGTIASSVVGIDLFTHIKNMMYTTIPAWLLSALIFYVLSSSLHQANLANISQMQKLLLSSHLVHLSAFLPIVVLIGLIVLRVNAIYTIILSILVAIGITYSHSSPSIQDMGNYFFAGFKAPQELGVVADLLSRGGLESMFFSLAIVMLALSLGGLLQALGVLPALLNAMKHLLTKPSRAIAATAFTGLGINILIGEQYLSLLLSGHTFRDLFAKFGLHPKNLSRTLEDAGTVINPLVPWSVCGVFISQVLNVSVLSYLPYAFFCYLCFILTLVFGMTGFTISKIDNK</sequence>
<protein>
    <submittedName>
        <fullName evidence="11">Na+/H+ antiporter NhaC</fullName>
    </submittedName>
</protein>
<keyword evidence="4" id="KW-1003">Cell membrane</keyword>
<feature type="transmembrane region" description="Helical" evidence="9">
    <location>
        <begin position="37"/>
        <end position="55"/>
    </location>
</feature>
<evidence type="ECO:0000256" key="6">
    <source>
        <dbReference type="ARBA" id="ARBA00022989"/>
    </source>
</evidence>
<evidence type="ECO:0000259" key="10">
    <source>
        <dbReference type="Pfam" id="PF03553"/>
    </source>
</evidence>
<dbReference type="AlphaFoldDB" id="L2F5Y1"/>
<dbReference type="Proteomes" id="UP000023795">
    <property type="component" value="Unassembled WGS sequence"/>
</dbReference>
<comment type="similarity">
    <text evidence="8">Belongs to the NhaC Na(+)/H(+) (TC 2.A.35) antiporter family.</text>
</comment>
<dbReference type="InterPro" id="IPR004770">
    <property type="entry name" value="Na/H_antiport_NhaC"/>
</dbReference>
<feature type="domain" description="Na+/H+ antiporter NhaC-like C-terminal" evidence="10">
    <location>
        <begin position="160"/>
        <end position="450"/>
    </location>
</feature>
<feature type="transmembrane region" description="Helical" evidence="9">
    <location>
        <begin position="109"/>
        <end position="140"/>
    </location>
</feature>
<evidence type="ECO:0000256" key="8">
    <source>
        <dbReference type="ARBA" id="ARBA00038435"/>
    </source>
</evidence>
<accession>L2F5Y1</accession>
<proteinExistence type="inferred from homology"/>
<keyword evidence="3" id="KW-0050">Antiport</keyword>
<gene>
    <name evidence="11" type="ORF">MOMA_07906</name>
</gene>
<dbReference type="GO" id="GO:0015297">
    <property type="term" value="F:antiporter activity"/>
    <property type="evidence" value="ECO:0007669"/>
    <property type="project" value="UniProtKB-KW"/>
</dbReference>
<evidence type="ECO:0000313" key="12">
    <source>
        <dbReference type="Proteomes" id="UP000023795"/>
    </source>
</evidence>
<evidence type="ECO:0000256" key="1">
    <source>
        <dbReference type="ARBA" id="ARBA00004651"/>
    </source>
</evidence>
<dbReference type="InterPro" id="IPR018461">
    <property type="entry name" value="Na/H_Antiport_NhaC-like_C"/>
</dbReference>
<dbReference type="GO" id="GO:0005886">
    <property type="term" value="C:plasma membrane"/>
    <property type="evidence" value="ECO:0007669"/>
    <property type="project" value="UniProtKB-SubCell"/>
</dbReference>
<comment type="subcellular location">
    <subcellularLocation>
        <location evidence="1">Cell membrane</location>
        <topology evidence="1">Multi-pass membrane protein</topology>
    </subcellularLocation>
</comment>
<keyword evidence="12" id="KW-1185">Reference proteome</keyword>
<feature type="transmembrane region" description="Helical" evidence="9">
    <location>
        <begin position="429"/>
        <end position="453"/>
    </location>
</feature>
<evidence type="ECO:0000256" key="5">
    <source>
        <dbReference type="ARBA" id="ARBA00022692"/>
    </source>
</evidence>
<dbReference type="EMBL" id="ANIN01000002">
    <property type="protein sequence ID" value="ELA08469.1"/>
    <property type="molecule type" value="Genomic_DNA"/>
</dbReference>
<dbReference type="eggNOG" id="COG1757">
    <property type="taxonomic scope" value="Bacteria"/>
</dbReference>
<feature type="transmembrane region" description="Helical" evidence="9">
    <location>
        <begin position="257"/>
        <end position="275"/>
    </location>
</feature>
<keyword evidence="7 9" id="KW-0472">Membrane</keyword>
<dbReference type="PANTHER" id="PTHR33451">
    <property type="entry name" value="MALATE-2H(+)/NA(+)-LACTATE ANTIPORTER"/>
    <property type="match status" value="1"/>
</dbReference>
<dbReference type="PANTHER" id="PTHR33451:SF6">
    <property type="entry name" value="NA(+)_H(+) ANTIPORTER NHAC"/>
    <property type="match status" value="1"/>
</dbReference>
<comment type="caution">
    <text evidence="11">The sequence shown here is derived from an EMBL/GenBank/DDBJ whole genome shotgun (WGS) entry which is preliminary data.</text>
</comment>
<reference evidence="11 12" key="1">
    <citation type="journal article" date="2013" name="Genome Announc.">
        <title>Genome Sequence of Moraxella macacae 0408225, a Novel Bacterial Species Isolated from a Cynomolgus Macaque with Epistaxis.</title>
        <authorList>
            <person name="Ladner J.T."/>
            <person name="Whitehouse C.A."/>
            <person name="Koroleva G.I."/>
            <person name="Palacios G.F."/>
        </authorList>
    </citation>
    <scope>NUCLEOTIDE SEQUENCE [LARGE SCALE GENOMIC DNA]</scope>
    <source>
        <strain evidence="11 12">0408225</strain>
    </source>
</reference>
<evidence type="ECO:0000256" key="4">
    <source>
        <dbReference type="ARBA" id="ARBA00022475"/>
    </source>
</evidence>
<dbReference type="Pfam" id="PF03553">
    <property type="entry name" value="Na_H_antiporter"/>
    <property type="match status" value="1"/>
</dbReference>
<dbReference type="PATRIC" id="fig|1230338.3.peg.1690"/>
<feature type="transmembrane region" description="Helical" evidence="9">
    <location>
        <begin position="350"/>
        <end position="371"/>
    </location>
</feature>
<keyword evidence="2" id="KW-0813">Transport</keyword>
<feature type="transmembrane region" description="Helical" evidence="9">
    <location>
        <begin position="67"/>
        <end position="89"/>
    </location>
</feature>
<evidence type="ECO:0000256" key="3">
    <source>
        <dbReference type="ARBA" id="ARBA00022449"/>
    </source>
</evidence>
<dbReference type="NCBIfam" id="TIGR00931">
    <property type="entry name" value="antiport_nhaC"/>
    <property type="match status" value="1"/>
</dbReference>
<keyword evidence="5 9" id="KW-0812">Transmembrane</keyword>